<evidence type="ECO:0000313" key="3">
    <source>
        <dbReference type="EMBL" id="MEJ5219900.1"/>
    </source>
</evidence>
<gene>
    <name evidence="3" type="ORF">WG622_16715</name>
</gene>
<protein>
    <submittedName>
        <fullName evidence="3">HNH endonuclease domain-containing protein</fullName>
    </submittedName>
</protein>
<accession>A0ABU8QKG0</accession>
<evidence type="ECO:0000256" key="1">
    <source>
        <dbReference type="SAM" id="MobiDB-lite"/>
    </source>
</evidence>
<keyword evidence="3" id="KW-0378">Hydrolase</keyword>
<dbReference type="Proteomes" id="UP001368270">
    <property type="component" value="Unassembled WGS sequence"/>
</dbReference>
<reference evidence="3 4" key="1">
    <citation type="submission" date="2024-03" db="EMBL/GenBank/DDBJ databases">
        <title>Cognatishimia coralii sp. nov., a marine bacterium isolated from coral surrounding seawater.</title>
        <authorList>
            <person name="Liu X."/>
            <person name="Liu S."/>
            <person name="Sun H."/>
            <person name="Zhang Y."/>
        </authorList>
    </citation>
    <scope>NUCLEOTIDE SEQUENCE [LARGE SCALE GENOMIC DNA]</scope>
    <source>
        <strain evidence="3 4">D5M38</strain>
    </source>
</reference>
<dbReference type="RefSeq" id="WP_339404556.1">
    <property type="nucleotide sequence ID" value="NZ_JBBGAZ010000013.1"/>
</dbReference>
<sequence length="96" mass="11252">MPYSNNWKAQHAWAKAPRVKGKNPNLYRRDSQGNVIYKPAYGRNSPMGWQVDHIWPKSKGGTNARRNLQALQTRANQRKSNKTLTRTKSPYRKRSW</sequence>
<evidence type="ECO:0000259" key="2">
    <source>
        <dbReference type="Pfam" id="PF13395"/>
    </source>
</evidence>
<dbReference type="EMBL" id="JBBGAZ010000013">
    <property type="protein sequence ID" value="MEJ5219900.1"/>
    <property type="molecule type" value="Genomic_DNA"/>
</dbReference>
<dbReference type="PANTHER" id="PTHR33427:SF1">
    <property type="entry name" value="F6A14.21 PROTEIN"/>
    <property type="match status" value="1"/>
</dbReference>
<feature type="domain" description="HNH nuclease" evidence="2">
    <location>
        <begin position="50"/>
        <end position="83"/>
    </location>
</feature>
<dbReference type="PANTHER" id="PTHR33427">
    <property type="entry name" value="HNH ENDONUCLEASE"/>
    <property type="match status" value="1"/>
</dbReference>
<organism evidence="3 4">
    <name type="scientific">Cognatishimia coralii</name>
    <dbReference type="NCBI Taxonomy" id="3083254"/>
    <lineage>
        <taxon>Bacteria</taxon>
        <taxon>Pseudomonadati</taxon>
        <taxon>Pseudomonadota</taxon>
        <taxon>Alphaproteobacteria</taxon>
        <taxon>Rhodobacterales</taxon>
        <taxon>Paracoccaceae</taxon>
        <taxon>Cognatishimia</taxon>
    </lineage>
</organism>
<keyword evidence="3" id="KW-0540">Nuclease</keyword>
<dbReference type="Gene3D" id="1.10.30.50">
    <property type="match status" value="1"/>
</dbReference>
<dbReference type="CDD" id="cd00085">
    <property type="entry name" value="HNHc"/>
    <property type="match status" value="1"/>
</dbReference>
<evidence type="ECO:0000313" key="4">
    <source>
        <dbReference type="Proteomes" id="UP001368270"/>
    </source>
</evidence>
<proteinExistence type="predicted"/>
<keyword evidence="4" id="KW-1185">Reference proteome</keyword>
<dbReference type="Pfam" id="PF13395">
    <property type="entry name" value="HNH_4"/>
    <property type="match status" value="1"/>
</dbReference>
<feature type="region of interest" description="Disordered" evidence="1">
    <location>
        <begin position="72"/>
        <end position="96"/>
    </location>
</feature>
<dbReference type="GO" id="GO:0004519">
    <property type="term" value="F:endonuclease activity"/>
    <property type="evidence" value="ECO:0007669"/>
    <property type="project" value="UniProtKB-KW"/>
</dbReference>
<comment type="caution">
    <text evidence="3">The sequence shown here is derived from an EMBL/GenBank/DDBJ whole genome shotgun (WGS) entry which is preliminary data.</text>
</comment>
<name>A0ABU8QKG0_9RHOB</name>
<keyword evidence="3" id="KW-0255">Endonuclease</keyword>
<dbReference type="InterPro" id="IPR003615">
    <property type="entry name" value="HNH_nuc"/>
</dbReference>